<dbReference type="AlphaFoldDB" id="A0A8S9WNN2"/>
<proteinExistence type="predicted"/>
<dbReference type="Proteomes" id="UP000466442">
    <property type="component" value="Linkage Group LG16"/>
</dbReference>
<protein>
    <submittedName>
        <fullName evidence="2">Uncharacterized protein</fullName>
    </submittedName>
</protein>
<keyword evidence="3" id="KW-1185">Reference proteome</keyword>
<organism evidence="2 3">
    <name type="scientific">Apolygus lucorum</name>
    <name type="common">Small green plant bug</name>
    <name type="synonym">Lygocoris lucorum</name>
    <dbReference type="NCBI Taxonomy" id="248454"/>
    <lineage>
        <taxon>Eukaryota</taxon>
        <taxon>Metazoa</taxon>
        <taxon>Ecdysozoa</taxon>
        <taxon>Arthropoda</taxon>
        <taxon>Hexapoda</taxon>
        <taxon>Insecta</taxon>
        <taxon>Pterygota</taxon>
        <taxon>Neoptera</taxon>
        <taxon>Paraneoptera</taxon>
        <taxon>Hemiptera</taxon>
        <taxon>Heteroptera</taxon>
        <taxon>Panheteroptera</taxon>
        <taxon>Cimicomorpha</taxon>
        <taxon>Miridae</taxon>
        <taxon>Mirini</taxon>
        <taxon>Apolygus</taxon>
    </lineage>
</organism>
<reference evidence="2" key="1">
    <citation type="journal article" date="2021" name="Mol. Ecol. Resour.">
        <title>Apolygus lucorum genome provides insights into omnivorousness and mesophyll feeding.</title>
        <authorList>
            <person name="Liu Y."/>
            <person name="Liu H."/>
            <person name="Wang H."/>
            <person name="Huang T."/>
            <person name="Liu B."/>
            <person name="Yang B."/>
            <person name="Yin L."/>
            <person name="Li B."/>
            <person name="Zhang Y."/>
            <person name="Zhang S."/>
            <person name="Jiang F."/>
            <person name="Zhang X."/>
            <person name="Ren Y."/>
            <person name="Wang B."/>
            <person name="Wang S."/>
            <person name="Lu Y."/>
            <person name="Wu K."/>
            <person name="Fan W."/>
            <person name="Wang G."/>
        </authorList>
    </citation>
    <scope>NUCLEOTIDE SEQUENCE</scope>
    <source>
        <strain evidence="2">12Hb</strain>
    </source>
</reference>
<accession>A0A8S9WNN2</accession>
<feature type="compositionally biased region" description="Basic and acidic residues" evidence="1">
    <location>
        <begin position="1"/>
        <end position="15"/>
    </location>
</feature>
<gene>
    <name evidence="2" type="ORF">GE061_008035</name>
</gene>
<feature type="region of interest" description="Disordered" evidence="1">
    <location>
        <begin position="1"/>
        <end position="80"/>
    </location>
</feature>
<evidence type="ECO:0000313" key="2">
    <source>
        <dbReference type="EMBL" id="KAF6198287.1"/>
    </source>
</evidence>
<sequence>MNLLFTKRELEEIFRPRNKSTSARSPQQRPQAQRPSPSKEDYTNREKPPATSEPKPRPMQRSQDAKQPHRTTALRPHFTIPARKRVLSASTSAAHEKVYHEPITNRKWNVWPIDVPTTRKRAEVVLQFYEAKNGIHEPTDIVPNIGYQPDGIVNINPVSSVEITCNLVRNSEKFGISEKVRK</sequence>
<name>A0A8S9WNN2_APOLU</name>
<evidence type="ECO:0000313" key="3">
    <source>
        <dbReference type="Proteomes" id="UP000466442"/>
    </source>
</evidence>
<dbReference type="EMBL" id="WIXP02000016">
    <property type="protein sequence ID" value="KAF6198287.1"/>
    <property type="molecule type" value="Genomic_DNA"/>
</dbReference>
<feature type="compositionally biased region" description="Low complexity" evidence="1">
    <location>
        <begin position="22"/>
        <end position="36"/>
    </location>
</feature>
<evidence type="ECO:0000256" key="1">
    <source>
        <dbReference type="SAM" id="MobiDB-lite"/>
    </source>
</evidence>
<feature type="compositionally biased region" description="Basic and acidic residues" evidence="1">
    <location>
        <begin position="37"/>
        <end position="48"/>
    </location>
</feature>
<comment type="caution">
    <text evidence="2">The sequence shown here is derived from an EMBL/GenBank/DDBJ whole genome shotgun (WGS) entry which is preliminary data.</text>
</comment>